<dbReference type="GO" id="GO:0000127">
    <property type="term" value="C:transcription factor TFIIIC complex"/>
    <property type="evidence" value="ECO:0007669"/>
    <property type="project" value="TreeGrafter"/>
</dbReference>
<dbReference type="InterPro" id="IPR019734">
    <property type="entry name" value="TPR_rpt"/>
</dbReference>
<dbReference type="Proteomes" id="UP001321473">
    <property type="component" value="Unassembled WGS sequence"/>
</dbReference>
<keyword evidence="3" id="KW-1185">Reference proteome</keyword>
<proteinExistence type="predicted"/>
<dbReference type="PANTHER" id="PTHR23082:SF0">
    <property type="entry name" value="GENERAL TRANSCRIPTION FACTOR 3C POLYPEPTIDE 3"/>
    <property type="match status" value="1"/>
</dbReference>
<reference evidence="2 3" key="1">
    <citation type="journal article" date="2023" name="Arcadia Sci">
        <title>De novo assembly of a long-read Amblyomma americanum tick genome.</title>
        <authorList>
            <person name="Chou S."/>
            <person name="Poskanzer K.E."/>
            <person name="Rollins M."/>
            <person name="Thuy-Boun P.S."/>
        </authorList>
    </citation>
    <scope>NUCLEOTIDE SEQUENCE [LARGE SCALE GENOMIC DNA]</scope>
    <source>
        <strain evidence="2">F_SG_1</strain>
        <tissue evidence="2">Salivary glands</tissue>
    </source>
</reference>
<dbReference type="SUPFAM" id="SSF48452">
    <property type="entry name" value="TPR-like"/>
    <property type="match status" value="1"/>
</dbReference>
<gene>
    <name evidence="2" type="ORF">V5799_027939</name>
</gene>
<protein>
    <submittedName>
        <fullName evidence="2">Uncharacterized protein</fullName>
    </submittedName>
</protein>
<evidence type="ECO:0000313" key="2">
    <source>
        <dbReference type="EMBL" id="KAK8760794.1"/>
    </source>
</evidence>
<dbReference type="SMART" id="SM00028">
    <property type="entry name" value="TPR"/>
    <property type="match status" value="3"/>
</dbReference>
<feature type="region of interest" description="Disordered" evidence="1">
    <location>
        <begin position="37"/>
        <end position="70"/>
    </location>
</feature>
<accession>A0AAQ4DEA4</accession>
<feature type="region of interest" description="Disordered" evidence="1">
    <location>
        <begin position="98"/>
        <end position="139"/>
    </location>
</feature>
<organism evidence="2 3">
    <name type="scientific">Amblyomma americanum</name>
    <name type="common">Lone star tick</name>
    <dbReference type="NCBI Taxonomy" id="6943"/>
    <lineage>
        <taxon>Eukaryota</taxon>
        <taxon>Metazoa</taxon>
        <taxon>Ecdysozoa</taxon>
        <taxon>Arthropoda</taxon>
        <taxon>Chelicerata</taxon>
        <taxon>Arachnida</taxon>
        <taxon>Acari</taxon>
        <taxon>Parasitiformes</taxon>
        <taxon>Ixodida</taxon>
        <taxon>Ixodoidea</taxon>
        <taxon>Ixodidae</taxon>
        <taxon>Amblyomminae</taxon>
        <taxon>Amblyomma</taxon>
    </lineage>
</organism>
<dbReference type="PANTHER" id="PTHR23082">
    <property type="entry name" value="TRANSCRIPTION INITIATION FACTOR IIIC TFIIIC , POLYPEPTIDE 3-RELATED"/>
    <property type="match status" value="1"/>
</dbReference>
<sequence length="260" mass="28583">MADNTSRERDESVGDPFKCLLGEITEDQWEAYKALRKHQGGLVQDDDSSLDSSSGDEAPQDAQMEEESGEDLCSMLTSKYISGEISFAEFTDRMDSSLVPQAERSHEEQGGVDDELNDAFFRPRHRRGKGGGGSSRLPRDLQGLVGQANLSFARGAHDDAVKMCMEVVRLAPHCPEPFQTLGMIYEALGEPQRSLQFALIGAYLSPQDADEWSRLGELSLEQGDVRQAIACYVQVRQQGDGPSCMEAANKGRSITQHHAV</sequence>
<dbReference type="InterPro" id="IPR039340">
    <property type="entry name" value="Tfc4/TFIIIC-102/Sfc4"/>
</dbReference>
<evidence type="ECO:0000313" key="3">
    <source>
        <dbReference type="Proteomes" id="UP001321473"/>
    </source>
</evidence>
<evidence type="ECO:0000256" key="1">
    <source>
        <dbReference type="SAM" id="MobiDB-lite"/>
    </source>
</evidence>
<dbReference type="InterPro" id="IPR011990">
    <property type="entry name" value="TPR-like_helical_dom_sf"/>
</dbReference>
<comment type="caution">
    <text evidence="2">The sequence shown here is derived from an EMBL/GenBank/DDBJ whole genome shotgun (WGS) entry which is preliminary data.</text>
</comment>
<dbReference type="EMBL" id="JARKHS020031893">
    <property type="protein sequence ID" value="KAK8760794.1"/>
    <property type="molecule type" value="Genomic_DNA"/>
</dbReference>
<dbReference type="Gene3D" id="1.25.40.10">
    <property type="entry name" value="Tetratricopeptide repeat domain"/>
    <property type="match status" value="1"/>
</dbReference>
<dbReference type="GO" id="GO:0006383">
    <property type="term" value="P:transcription by RNA polymerase III"/>
    <property type="evidence" value="ECO:0007669"/>
    <property type="project" value="InterPro"/>
</dbReference>
<dbReference type="AlphaFoldDB" id="A0AAQ4DEA4"/>
<name>A0AAQ4DEA4_AMBAM</name>